<dbReference type="GO" id="GO:0097546">
    <property type="term" value="C:ciliary base"/>
    <property type="evidence" value="ECO:0007669"/>
    <property type="project" value="TreeGrafter"/>
</dbReference>
<dbReference type="InterPro" id="IPR058686">
    <property type="entry name" value="Ig_NPHP4_3rd"/>
</dbReference>
<dbReference type="GO" id="GO:0035869">
    <property type="term" value="C:ciliary transition zone"/>
    <property type="evidence" value="ECO:0007669"/>
    <property type="project" value="TreeGrafter"/>
</dbReference>
<evidence type="ECO:0000259" key="2">
    <source>
        <dbReference type="Pfam" id="PF26187"/>
    </source>
</evidence>
<dbReference type="GO" id="GO:0090090">
    <property type="term" value="P:negative regulation of canonical Wnt signaling pathway"/>
    <property type="evidence" value="ECO:0007669"/>
    <property type="project" value="InterPro"/>
</dbReference>
<accession>A0A0D8Y9Y7</accession>
<dbReference type="EMBL" id="KN716150">
    <property type="protein sequence ID" value="KJH53663.1"/>
    <property type="molecule type" value="Genomic_DNA"/>
</dbReference>
<dbReference type="InterPro" id="IPR058685">
    <property type="entry name" value="Ig_NPHP4_4th"/>
</dbReference>
<dbReference type="Pfam" id="PF26015">
    <property type="entry name" value="Ig_NPH4_3rd"/>
    <property type="match status" value="1"/>
</dbReference>
<feature type="domain" description="NPHP4 Ig-like" evidence="1">
    <location>
        <begin position="53"/>
        <end position="122"/>
    </location>
</feature>
<dbReference type="PANTHER" id="PTHR31043:SF3">
    <property type="entry name" value="NEPHROCYSTIN-4"/>
    <property type="match status" value="1"/>
</dbReference>
<dbReference type="OrthoDB" id="313446at2759"/>
<dbReference type="InterPro" id="IPR029775">
    <property type="entry name" value="NPHP4"/>
</dbReference>
<dbReference type="GO" id="GO:1904491">
    <property type="term" value="P:protein localization to ciliary transition zone"/>
    <property type="evidence" value="ECO:0007669"/>
    <property type="project" value="TreeGrafter"/>
</dbReference>
<organism evidence="3 4">
    <name type="scientific">Dictyocaulus viviparus</name>
    <name type="common">Bovine lungworm</name>
    <dbReference type="NCBI Taxonomy" id="29172"/>
    <lineage>
        <taxon>Eukaryota</taxon>
        <taxon>Metazoa</taxon>
        <taxon>Ecdysozoa</taxon>
        <taxon>Nematoda</taxon>
        <taxon>Chromadorea</taxon>
        <taxon>Rhabditida</taxon>
        <taxon>Rhabditina</taxon>
        <taxon>Rhabditomorpha</taxon>
        <taxon>Strongyloidea</taxon>
        <taxon>Metastrongylidae</taxon>
        <taxon>Dictyocaulus</taxon>
    </lineage>
</organism>
<sequence>MWKTRSVIDFEAVRFVDRSALCVASGYARIHSSAVYLIQIYLVTICRMQRDSRTENSNQLIQIYSSSPSIRAVSQQPFLLTDDIQQVAVQFSPDYSGRRIHFLNAVDVSSRRLVHTWIAYTKAERPTISKTFDIKVSNNEERIVAKKLPISNPYSIPRTFRVASSRSEVVEVGEEVLDISGFSSTTTTLYFHNVFQNPISLEIKGRCKRYSGGAIVIGMSESIHTSIFFMYGILEIVA</sequence>
<dbReference type="AlphaFoldDB" id="A0A0D8Y9Y7"/>
<dbReference type="GO" id="GO:0097730">
    <property type="term" value="C:non-motile cilium"/>
    <property type="evidence" value="ECO:0007669"/>
    <property type="project" value="InterPro"/>
</dbReference>
<name>A0A0D8Y9Y7_DICVI</name>
<reference evidence="3 4" key="1">
    <citation type="submission" date="2013-11" db="EMBL/GenBank/DDBJ databases">
        <title>Draft genome of the bovine lungworm Dictyocaulus viviparus.</title>
        <authorList>
            <person name="Mitreva M."/>
        </authorList>
    </citation>
    <scope>NUCLEOTIDE SEQUENCE [LARGE SCALE GENOMIC DNA]</scope>
    <source>
        <strain evidence="3 4">HannoverDv2000</strain>
    </source>
</reference>
<keyword evidence="4" id="KW-1185">Reference proteome</keyword>
<dbReference type="PANTHER" id="PTHR31043">
    <property type="entry name" value="NEPHROCYSTIN-4"/>
    <property type="match status" value="1"/>
</dbReference>
<dbReference type="Proteomes" id="UP000053766">
    <property type="component" value="Unassembled WGS sequence"/>
</dbReference>
<dbReference type="GO" id="GO:0036064">
    <property type="term" value="C:ciliary basal body"/>
    <property type="evidence" value="ECO:0007669"/>
    <property type="project" value="TreeGrafter"/>
</dbReference>
<gene>
    <name evidence="3" type="ORF">DICVIV_00091</name>
</gene>
<dbReference type="Pfam" id="PF26187">
    <property type="entry name" value="Ig_NPHP4_4th"/>
    <property type="match status" value="1"/>
</dbReference>
<evidence type="ECO:0000259" key="1">
    <source>
        <dbReference type="Pfam" id="PF26015"/>
    </source>
</evidence>
<dbReference type="STRING" id="29172.A0A0D8Y9Y7"/>
<feature type="domain" description="NPHP4 Ig-like" evidence="2">
    <location>
        <begin position="129"/>
        <end position="192"/>
    </location>
</feature>
<protein>
    <submittedName>
        <fullName evidence="3">Uncharacterized protein</fullName>
    </submittedName>
</protein>
<evidence type="ECO:0000313" key="3">
    <source>
        <dbReference type="EMBL" id="KJH53663.1"/>
    </source>
</evidence>
<reference evidence="4" key="2">
    <citation type="journal article" date="2016" name="Sci. Rep.">
        <title>Dictyocaulus viviparus genome, variome and transcriptome elucidate lungworm biology and support future intervention.</title>
        <authorList>
            <person name="McNulty S.N."/>
            <person name="Strube C."/>
            <person name="Rosa B.A."/>
            <person name="Martin J.C."/>
            <person name="Tyagi R."/>
            <person name="Choi Y.J."/>
            <person name="Wang Q."/>
            <person name="Hallsworth Pepin K."/>
            <person name="Zhang X."/>
            <person name="Ozersky P."/>
            <person name="Wilson R.K."/>
            <person name="Sternberg P.W."/>
            <person name="Gasser R.B."/>
            <person name="Mitreva M."/>
        </authorList>
    </citation>
    <scope>NUCLEOTIDE SEQUENCE [LARGE SCALE GENOMIC DNA]</scope>
    <source>
        <strain evidence="4">HannoverDv2000</strain>
    </source>
</reference>
<evidence type="ECO:0000313" key="4">
    <source>
        <dbReference type="Proteomes" id="UP000053766"/>
    </source>
</evidence>
<proteinExistence type="predicted"/>